<evidence type="ECO:0000256" key="1">
    <source>
        <dbReference type="PIRSR" id="PIRSR001359-1"/>
    </source>
</evidence>
<dbReference type="PROSITE" id="PS00806">
    <property type="entry name" value="ALDOLASE_CLASS_II_2"/>
    <property type="match status" value="1"/>
</dbReference>
<gene>
    <name evidence="4" type="primary">gatY-kbaY</name>
    <name evidence="4" type="ORF">SAPIS_v1c01840</name>
</gene>
<feature type="binding site" evidence="2">
    <location>
        <begin position="227"/>
        <end position="230"/>
    </location>
    <ligand>
        <name>dihydroxyacetone phosphate</name>
        <dbReference type="ChEBI" id="CHEBI:57642"/>
    </ligand>
</feature>
<organism evidence="4 5">
    <name type="scientific">Spiroplasma apis B31</name>
    <dbReference type="NCBI Taxonomy" id="1276258"/>
    <lineage>
        <taxon>Bacteria</taxon>
        <taxon>Bacillati</taxon>
        <taxon>Mycoplasmatota</taxon>
        <taxon>Mollicutes</taxon>
        <taxon>Entomoplasmatales</taxon>
        <taxon>Spiroplasmataceae</taxon>
        <taxon>Spiroplasma</taxon>
    </lineage>
</organism>
<feature type="active site" description="Proton donor" evidence="1">
    <location>
        <position position="81"/>
    </location>
</feature>
<dbReference type="STRING" id="1276258.SAPIS_v1c01840"/>
<dbReference type="EMBL" id="CP006682">
    <property type="protein sequence ID" value="AHB36030.1"/>
    <property type="molecule type" value="Genomic_DNA"/>
</dbReference>
<evidence type="ECO:0000256" key="3">
    <source>
        <dbReference type="PIRSR" id="PIRSR001359-3"/>
    </source>
</evidence>
<dbReference type="OrthoDB" id="9803995at2"/>
<feature type="binding site" evidence="3">
    <location>
        <position position="133"/>
    </location>
    <ligand>
        <name>Zn(2+)</name>
        <dbReference type="ChEBI" id="CHEBI:29105"/>
        <label>2</label>
    </ligand>
</feature>
<dbReference type="InterPro" id="IPR013785">
    <property type="entry name" value="Aldolase_TIM"/>
</dbReference>
<dbReference type="GO" id="GO:0005975">
    <property type="term" value="P:carbohydrate metabolic process"/>
    <property type="evidence" value="ECO:0007669"/>
    <property type="project" value="InterPro"/>
</dbReference>
<dbReference type="PATRIC" id="fig|1276258.3.peg.178"/>
<dbReference type="AlphaFoldDB" id="V5RJT3"/>
<dbReference type="RefSeq" id="WP_023788964.1">
    <property type="nucleotide sequence ID" value="NC_022998.1"/>
</dbReference>
<dbReference type="KEGG" id="sapi:SAPIS_v1c01840"/>
<dbReference type="HOGENOM" id="CLU_040088_0_1_14"/>
<dbReference type="GO" id="GO:0008270">
    <property type="term" value="F:zinc ion binding"/>
    <property type="evidence" value="ECO:0007669"/>
    <property type="project" value="InterPro"/>
</dbReference>
<name>V5RJT3_SPIAP</name>
<keyword evidence="3" id="KW-0862">Zinc</keyword>
<accession>V5RJT3</accession>
<evidence type="ECO:0000313" key="5">
    <source>
        <dbReference type="Proteomes" id="UP000018550"/>
    </source>
</evidence>
<evidence type="ECO:0000256" key="2">
    <source>
        <dbReference type="PIRSR" id="PIRSR001359-2"/>
    </source>
</evidence>
<comment type="cofactor">
    <cofactor evidence="3">
        <name>Zn(2+)</name>
        <dbReference type="ChEBI" id="CHEBI:29105"/>
    </cofactor>
    <text evidence="3">Binds 2 Zn(2+) ions per subunit. One is catalytic and the other provides a structural contribution.</text>
</comment>
<dbReference type="Proteomes" id="UP000018550">
    <property type="component" value="Chromosome"/>
</dbReference>
<dbReference type="PANTHER" id="PTHR30304:SF0">
    <property type="entry name" value="D-TAGATOSE-1,6-BISPHOSPHATE ALDOLASE SUBUNIT GATY-RELATED"/>
    <property type="match status" value="1"/>
</dbReference>
<dbReference type="PANTHER" id="PTHR30304">
    <property type="entry name" value="D-TAGATOSE-1,6-BISPHOSPHATE ALDOLASE"/>
    <property type="match status" value="1"/>
</dbReference>
<feature type="binding site" evidence="3">
    <location>
        <position position="103"/>
    </location>
    <ligand>
        <name>Zn(2+)</name>
        <dbReference type="ChEBI" id="CHEBI:29105"/>
        <label>2</label>
    </ligand>
</feature>
<dbReference type="InterPro" id="IPR050246">
    <property type="entry name" value="Class_II_FBP_aldolase"/>
</dbReference>
<feature type="binding site" evidence="3">
    <location>
        <position position="82"/>
    </location>
    <ligand>
        <name>Zn(2+)</name>
        <dbReference type="ChEBI" id="CHEBI:29105"/>
        <label>1</label>
        <note>catalytic</note>
    </ligand>
</feature>
<keyword evidence="3" id="KW-0479">Metal-binding</keyword>
<dbReference type="SUPFAM" id="SSF51569">
    <property type="entry name" value="Aldolase"/>
    <property type="match status" value="1"/>
</dbReference>
<dbReference type="NCBIfam" id="TIGR00167">
    <property type="entry name" value="cbbA"/>
    <property type="match status" value="1"/>
</dbReference>
<feature type="binding site" evidence="2">
    <location>
        <position position="178"/>
    </location>
    <ligand>
        <name>dihydroxyacetone phosphate</name>
        <dbReference type="ChEBI" id="CHEBI:57642"/>
    </ligand>
</feature>
<dbReference type="Pfam" id="PF01116">
    <property type="entry name" value="F_bP_aldolase"/>
    <property type="match status" value="1"/>
</dbReference>
<feature type="binding site" evidence="3">
    <location>
        <position position="177"/>
    </location>
    <ligand>
        <name>Zn(2+)</name>
        <dbReference type="ChEBI" id="CHEBI:29105"/>
        <label>1</label>
        <note>catalytic</note>
    </ligand>
</feature>
<dbReference type="Gene3D" id="3.20.20.70">
    <property type="entry name" value="Aldolase class I"/>
    <property type="match status" value="1"/>
</dbReference>
<dbReference type="CDD" id="cd00947">
    <property type="entry name" value="TBP_aldolase_IIB"/>
    <property type="match status" value="1"/>
</dbReference>
<reference evidence="4 5" key="1">
    <citation type="journal article" date="2014" name="Genome Announc.">
        <title>Complete Genome Sequence of Spiroplasma apis B31T (ATCC 33834), a Bacterium Associated with May Disease of Honeybees (Apis mellifera).</title>
        <authorList>
            <person name="Ku C."/>
            <person name="Lo W.S."/>
            <person name="Chen L.L."/>
            <person name="Kuo C.H."/>
        </authorList>
    </citation>
    <scope>NUCLEOTIDE SEQUENCE [LARGE SCALE GENOMIC DNA]</scope>
    <source>
        <strain evidence="4">B31</strain>
    </source>
</reference>
<protein>
    <submittedName>
        <fullName evidence="4">Tagatose 1,6-diphosphate aldolase GatY/KbaY</fullName>
    </submittedName>
</protein>
<evidence type="ECO:0000313" key="4">
    <source>
        <dbReference type="EMBL" id="AHB36030.1"/>
    </source>
</evidence>
<feature type="binding site" evidence="2">
    <location>
        <begin position="206"/>
        <end position="208"/>
    </location>
    <ligand>
        <name>dihydroxyacetone phosphate</name>
        <dbReference type="ChEBI" id="CHEBI:57642"/>
    </ligand>
</feature>
<feature type="binding site" evidence="3">
    <location>
        <position position="205"/>
    </location>
    <ligand>
        <name>Zn(2+)</name>
        <dbReference type="ChEBI" id="CHEBI:29105"/>
        <label>1</label>
        <note>catalytic</note>
    </ligand>
</feature>
<proteinExistence type="predicted"/>
<dbReference type="PIRSF" id="PIRSF001359">
    <property type="entry name" value="F_bP_aldolase_II"/>
    <property type="match status" value="1"/>
</dbReference>
<sequence>MKAKLKLELAKAKREGYAVPAFNFDNLEMMKGIIEASEEEKSPVILMVTESAAKYIGIENVFALSLKAAEEARIPVVLHWDHGFDIKLIKRACDVGFSSVMLDASLKPFEENVKETKEVVEYARTRNVDVESEIGHVGGKEDDRDTSNKKYTSLEDAIAFENKTQIDALAIAIGTSHGLNKSKIELQFQLLKELSEKIKAPLVLHGASQVSLSDLQKAISLGITKINIGTDLKIAACNGIRNWLTDHPNEYDARKYGRSSIDEVKNEVRKKIRAFGSNNRYK</sequence>
<dbReference type="InterPro" id="IPR000771">
    <property type="entry name" value="FBA_II"/>
</dbReference>
<dbReference type="eggNOG" id="COG0191">
    <property type="taxonomic scope" value="Bacteria"/>
</dbReference>
<dbReference type="GO" id="GO:0016832">
    <property type="term" value="F:aldehyde-lyase activity"/>
    <property type="evidence" value="ECO:0007669"/>
    <property type="project" value="InterPro"/>
</dbReference>
<keyword evidence="5" id="KW-1185">Reference proteome</keyword>